<evidence type="ECO:0000313" key="2">
    <source>
        <dbReference type="Proteomes" id="UP000315783"/>
    </source>
</evidence>
<evidence type="ECO:0000313" key="1">
    <source>
        <dbReference type="EMBL" id="TQV99079.1"/>
    </source>
</evidence>
<protein>
    <submittedName>
        <fullName evidence="1">Uncharacterized protein</fullName>
    </submittedName>
</protein>
<dbReference type="Proteomes" id="UP000315783">
    <property type="component" value="Unassembled WGS sequence"/>
</dbReference>
<sequence>MLSDSFPDANHDLTCQKDREPMKVLARRRSWQGSRLHLHSYTHLAPVVQRAVFLLCSAAYVTVGVQAHKLRGKTYRSE</sequence>
<dbReference type="EMBL" id="SPUK01000002">
    <property type="protein sequence ID" value="TQV99079.1"/>
    <property type="molecule type" value="Genomic_DNA"/>
</dbReference>
<gene>
    <name evidence="1" type="ORF">IF1G_01294</name>
</gene>
<dbReference type="AlphaFoldDB" id="A0A545VBV4"/>
<accession>A0A545VBV4</accession>
<reference evidence="1 2" key="1">
    <citation type="journal article" date="2019" name="Appl. Microbiol. Biotechnol.">
        <title>Genome sequence of Isaria javanica and comparative genome analysis insights into family S53 peptidase evolution in fungal entomopathogens.</title>
        <authorList>
            <person name="Lin R."/>
            <person name="Zhang X."/>
            <person name="Xin B."/>
            <person name="Zou M."/>
            <person name="Gao Y."/>
            <person name="Qin F."/>
            <person name="Hu Q."/>
            <person name="Xie B."/>
            <person name="Cheng X."/>
        </authorList>
    </citation>
    <scope>NUCLEOTIDE SEQUENCE [LARGE SCALE GENOMIC DNA]</scope>
    <source>
        <strain evidence="1 2">IJ1G</strain>
    </source>
</reference>
<comment type="caution">
    <text evidence="1">The sequence shown here is derived from an EMBL/GenBank/DDBJ whole genome shotgun (WGS) entry which is preliminary data.</text>
</comment>
<organism evidence="1 2">
    <name type="scientific">Cordyceps javanica</name>
    <dbReference type="NCBI Taxonomy" id="43265"/>
    <lineage>
        <taxon>Eukaryota</taxon>
        <taxon>Fungi</taxon>
        <taxon>Dikarya</taxon>
        <taxon>Ascomycota</taxon>
        <taxon>Pezizomycotina</taxon>
        <taxon>Sordariomycetes</taxon>
        <taxon>Hypocreomycetidae</taxon>
        <taxon>Hypocreales</taxon>
        <taxon>Cordycipitaceae</taxon>
        <taxon>Cordyceps</taxon>
    </lineage>
</organism>
<proteinExistence type="predicted"/>
<keyword evidence="2" id="KW-1185">Reference proteome</keyword>
<name>A0A545VBV4_9HYPO</name>